<feature type="compositionally biased region" description="Low complexity" evidence="1">
    <location>
        <begin position="136"/>
        <end position="154"/>
    </location>
</feature>
<feature type="compositionally biased region" description="Basic residues" evidence="1">
    <location>
        <begin position="168"/>
        <end position="194"/>
    </location>
</feature>
<keyword evidence="3" id="KW-1185">Reference proteome</keyword>
<accession>A0AAV5ITV2</accession>
<proteinExistence type="predicted"/>
<feature type="compositionally biased region" description="Basic and acidic residues" evidence="1">
    <location>
        <begin position="322"/>
        <end position="333"/>
    </location>
</feature>
<sequence length="607" mass="67336">MGKSSSSLKKKRSRNRSQSRTMKKSKSKSKSRRNKSKKLHHRNHPVSYSDDSDSRSLVSVSSSSSEDDYGSQRSRSRTRKDVKGSKKRVRRRSLSSSESSLDSFRGRKQKRSRSTRGDDSYERRKRTHLKKKPRRGVSVSSASSGSRSCSTCPTVSSNSKDESEFASRRSKSGRKEKQRKRLGKLKTGTKKSRDRSRSCSSCSRYSECSEYQSEEKVVEQNNLRRLRSVITVINAEKEEIELEGDERKEEILYDHDDYLSSKSNDSNDGGIRREFSQHSHLASEKNKDVDGEQGEKTDASNFRAGSVVGSGKDGISSCDLVGKNDAKDERKSEASVAVGNSDGDNLESILRQQALENLRKFRGGMQTNLNIPADQKDNKIANVNTPSKEKAESVRLKSTREDGARVVTASQVSPQFRLPATRKDSSDLPLDGKTLDGDDGGKGSHTAEHDVASARDKVAPACSPKEKVNVASSSVSIKPRRLRRELTNTTLKRSSASREHSRAMLIPKSEGNESVEKPPQSAEYQSDNKNGDKIKNVHNTTSDGPSSCPGSLLADVSSDKPRDGTKEGSQFEQKTMSVMRGGELVEVSYKVYIPKKAPALARRQLKR</sequence>
<name>A0AAV5ITV2_9ROSI</name>
<feature type="region of interest" description="Disordered" evidence="1">
    <location>
        <begin position="238"/>
        <end position="343"/>
    </location>
</feature>
<feature type="compositionally biased region" description="Basic and acidic residues" evidence="1">
    <location>
        <begin position="270"/>
        <end position="298"/>
    </location>
</feature>
<feature type="compositionally biased region" description="Low complexity" evidence="1">
    <location>
        <begin position="55"/>
        <end position="64"/>
    </location>
</feature>
<evidence type="ECO:0000256" key="1">
    <source>
        <dbReference type="SAM" id="MobiDB-lite"/>
    </source>
</evidence>
<feature type="compositionally biased region" description="Basic and acidic residues" evidence="1">
    <location>
        <begin position="387"/>
        <end position="404"/>
    </location>
</feature>
<gene>
    <name evidence="2" type="ORF">SLEP1_g14504</name>
</gene>
<evidence type="ECO:0000313" key="2">
    <source>
        <dbReference type="EMBL" id="GKV02015.1"/>
    </source>
</evidence>
<feature type="region of interest" description="Disordered" evidence="1">
    <location>
        <begin position="1"/>
        <end position="217"/>
    </location>
</feature>
<dbReference type="PANTHER" id="PTHR36808:SF1">
    <property type="entry name" value="TRANSCRIPTIONAL REGULATOR ATRX-LIKE PROTEIN"/>
    <property type="match status" value="1"/>
</dbReference>
<feature type="region of interest" description="Disordered" evidence="1">
    <location>
        <begin position="368"/>
        <end position="575"/>
    </location>
</feature>
<comment type="caution">
    <text evidence="2">The sequence shown here is derived from an EMBL/GenBank/DDBJ whole genome shotgun (WGS) entry which is preliminary data.</text>
</comment>
<evidence type="ECO:0000313" key="3">
    <source>
        <dbReference type="Proteomes" id="UP001054252"/>
    </source>
</evidence>
<feature type="compositionally biased region" description="Basic and acidic residues" evidence="1">
    <location>
        <begin position="245"/>
        <end position="259"/>
    </location>
</feature>
<reference evidence="2 3" key="1">
    <citation type="journal article" date="2021" name="Commun. Biol.">
        <title>The genome of Shorea leprosula (Dipterocarpaceae) highlights the ecological relevance of drought in aseasonal tropical rainforests.</title>
        <authorList>
            <person name="Ng K.K.S."/>
            <person name="Kobayashi M.J."/>
            <person name="Fawcett J.A."/>
            <person name="Hatakeyama M."/>
            <person name="Paape T."/>
            <person name="Ng C.H."/>
            <person name="Ang C.C."/>
            <person name="Tnah L.H."/>
            <person name="Lee C.T."/>
            <person name="Nishiyama T."/>
            <person name="Sese J."/>
            <person name="O'Brien M.J."/>
            <person name="Copetti D."/>
            <person name="Mohd Noor M.I."/>
            <person name="Ong R.C."/>
            <person name="Putra M."/>
            <person name="Sireger I.Z."/>
            <person name="Indrioko S."/>
            <person name="Kosugi Y."/>
            <person name="Izuno A."/>
            <person name="Isagi Y."/>
            <person name="Lee S.L."/>
            <person name="Shimizu K.K."/>
        </authorList>
    </citation>
    <scope>NUCLEOTIDE SEQUENCE [LARGE SCALE GENOMIC DNA]</scope>
    <source>
        <strain evidence="2">214</strain>
    </source>
</reference>
<feature type="compositionally biased region" description="Low complexity" evidence="1">
    <location>
        <begin position="198"/>
        <end position="211"/>
    </location>
</feature>
<feature type="compositionally biased region" description="Basic residues" evidence="1">
    <location>
        <begin position="123"/>
        <end position="135"/>
    </location>
</feature>
<organism evidence="2 3">
    <name type="scientific">Rubroshorea leprosula</name>
    <dbReference type="NCBI Taxonomy" id="152421"/>
    <lineage>
        <taxon>Eukaryota</taxon>
        <taxon>Viridiplantae</taxon>
        <taxon>Streptophyta</taxon>
        <taxon>Embryophyta</taxon>
        <taxon>Tracheophyta</taxon>
        <taxon>Spermatophyta</taxon>
        <taxon>Magnoliopsida</taxon>
        <taxon>eudicotyledons</taxon>
        <taxon>Gunneridae</taxon>
        <taxon>Pentapetalae</taxon>
        <taxon>rosids</taxon>
        <taxon>malvids</taxon>
        <taxon>Malvales</taxon>
        <taxon>Dipterocarpaceae</taxon>
        <taxon>Rubroshorea</taxon>
    </lineage>
</organism>
<dbReference type="AlphaFoldDB" id="A0AAV5ITV2"/>
<feature type="compositionally biased region" description="Basic residues" evidence="1">
    <location>
        <begin position="8"/>
        <end position="44"/>
    </location>
</feature>
<feature type="compositionally biased region" description="Basic and acidic residues" evidence="1">
    <location>
        <begin position="433"/>
        <end position="468"/>
    </location>
</feature>
<feature type="compositionally biased region" description="Basic and acidic residues" evidence="1">
    <location>
        <begin position="557"/>
        <end position="566"/>
    </location>
</feature>
<feature type="compositionally biased region" description="Polar residues" evidence="1">
    <location>
        <begin position="537"/>
        <end position="549"/>
    </location>
</feature>
<protein>
    <submittedName>
        <fullName evidence="2">Uncharacterized protein</fullName>
    </submittedName>
</protein>
<dbReference type="EMBL" id="BPVZ01000018">
    <property type="protein sequence ID" value="GKV02015.1"/>
    <property type="molecule type" value="Genomic_DNA"/>
</dbReference>
<feature type="compositionally biased region" description="Low complexity" evidence="1">
    <location>
        <begin position="94"/>
        <end position="103"/>
    </location>
</feature>
<dbReference type="Proteomes" id="UP001054252">
    <property type="component" value="Unassembled WGS sequence"/>
</dbReference>
<dbReference type="PANTHER" id="PTHR36808">
    <property type="entry name" value="TRANSCRIPTIONAL REGULATOR ATRX-LIKE PROTEIN"/>
    <property type="match status" value="1"/>
</dbReference>